<evidence type="ECO:0000256" key="8">
    <source>
        <dbReference type="ARBA" id="ARBA00022842"/>
    </source>
</evidence>
<evidence type="ECO:0000256" key="11">
    <source>
        <dbReference type="ARBA" id="ARBA00048552"/>
    </source>
</evidence>
<evidence type="ECO:0000256" key="12">
    <source>
        <dbReference type="RuleBase" id="RU004279"/>
    </source>
</evidence>
<dbReference type="PANTHER" id="PTHR19376">
    <property type="entry name" value="DNA-DIRECTED RNA POLYMERASE"/>
    <property type="match status" value="1"/>
</dbReference>
<dbReference type="Gene3D" id="1.10.132.30">
    <property type="match status" value="1"/>
</dbReference>
<dbReference type="GO" id="GO:0006351">
    <property type="term" value="P:DNA-templated transcription"/>
    <property type="evidence" value="ECO:0007669"/>
    <property type="project" value="InterPro"/>
</dbReference>
<dbReference type="GO" id="GO:0046872">
    <property type="term" value="F:metal ion binding"/>
    <property type="evidence" value="ECO:0007669"/>
    <property type="project" value="UniProtKB-KW"/>
</dbReference>
<dbReference type="Gene3D" id="4.10.860.120">
    <property type="entry name" value="RNA polymerase II, clamp domain"/>
    <property type="match status" value="1"/>
</dbReference>
<dbReference type="GO" id="GO:0005665">
    <property type="term" value="C:RNA polymerase II, core complex"/>
    <property type="evidence" value="ECO:0007669"/>
    <property type="project" value="TreeGrafter"/>
</dbReference>
<gene>
    <name evidence="14" type="ORF">BHM03_00046866</name>
</gene>
<proteinExistence type="inferred from homology"/>
<dbReference type="InterPro" id="IPR044893">
    <property type="entry name" value="RNA_pol_Rpb1_clamp_domain"/>
</dbReference>
<organism evidence="14">
    <name type="scientific">Ensete ventricosum</name>
    <name type="common">Abyssinian banana</name>
    <name type="synonym">Musa ensete</name>
    <dbReference type="NCBI Taxonomy" id="4639"/>
    <lineage>
        <taxon>Eukaryota</taxon>
        <taxon>Viridiplantae</taxon>
        <taxon>Streptophyta</taxon>
        <taxon>Embryophyta</taxon>
        <taxon>Tracheophyta</taxon>
        <taxon>Spermatophyta</taxon>
        <taxon>Magnoliopsida</taxon>
        <taxon>Liliopsida</taxon>
        <taxon>Zingiberales</taxon>
        <taxon>Musaceae</taxon>
        <taxon>Ensete</taxon>
    </lineage>
</organism>
<feature type="non-terminal residue" evidence="14">
    <location>
        <position position="321"/>
    </location>
</feature>
<evidence type="ECO:0000256" key="3">
    <source>
        <dbReference type="ARBA" id="ARBA00022478"/>
    </source>
</evidence>
<name>A0A445ML13_ENSVE</name>
<dbReference type="Proteomes" id="UP000290560">
    <property type="component" value="Unassembled WGS sequence"/>
</dbReference>
<keyword evidence="5 12" id="KW-0548">Nucleotidyltransferase</keyword>
<feature type="domain" description="RNA polymerase N-terminal" evidence="13">
    <location>
        <begin position="29"/>
        <end position="244"/>
    </location>
</feature>
<dbReference type="Pfam" id="PF04997">
    <property type="entry name" value="RNA_pol_Rpb1_1"/>
    <property type="match status" value="1"/>
</dbReference>
<dbReference type="InterPro" id="IPR007081">
    <property type="entry name" value="RNA_pol_Rpb1_5"/>
</dbReference>
<protein>
    <recommendedName>
        <fullName evidence="12">DNA-directed RNA polymerase subunit</fullName>
        <ecNumber evidence="12">2.7.7.6</ecNumber>
    </recommendedName>
</protein>
<evidence type="ECO:0000256" key="9">
    <source>
        <dbReference type="ARBA" id="ARBA00023125"/>
    </source>
</evidence>
<dbReference type="PANTHER" id="PTHR19376:SF37">
    <property type="entry name" value="DNA-DIRECTED RNA POLYMERASE II SUBUNIT RPB1"/>
    <property type="match status" value="1"/>
</dbReference>
<dbReference type="InterPro" id="IPR045867">
    <property type="entry name" value="DNA-dir_RpoC_beta_prime"/>
</dbReference>
<evidence type="ECO:0000256" key="2">
    <source>
        <dbReference type="ARBA" id="ARBA00006460"/>
    </source>
</evidence>
<dbReference type="EC" id="2.7.7.6" evidence="12"/>
<evidence type="ECO:0000256" key="4">
    <source>
        <dbReference type="ARBA" id="ARBA00022679"/>
    </source>
</evidence>
<keyword evidence="10 12" id="KW-0804">Transcription</keyword>
<dbReference type="InterPro" id="IPR007080">
    <property type="entry name" value="RNA_pol_Rpb1_1"/>
</dbReference>
<comment type="catalytic activity">
    <reaction evidence="11 12">
        <text>RNA(n) + a ribonucleoside 5'-triphosphate = RNA(n+1) + diphosphate</text>
        <dbReference type="Rhea" id="RHEA:21248"/>
        <dbReference type="Rhea" id="RHEA-COMP:14527"/>
        <dbReference type="Rhea" id="RHEA-COMP:17342"/>
        <dbReference type="ChEBI" id="CHEBI:33019"/>
        <dbReference type="ChEBI" id="CHEBI:61557"/>
        <dbReference type="ChEBI" id="CHEBI:140395"/>
        <dbReference type="EC" id="2.7.7.6"/>
    </reaction>
</comment>
<evidence type="ECO:0000313" key="14">
    <source>
        <dbReference type="EMBL" id="RZR74970.1"/>
    </source>
</evidence>
<evidence type="ECO:0000259" key="13">
    <source>
        <dbReference type="SMART" id="SM00663"/>
    </source>
</evidence>
<dbReference type="Pfam" id="PF05000">
    <property type="entry name" value="RNA_pol_Rpb1_4"/>
    <property type="match status" value="1"/>
</dbReference>
<accession>A0A445ML13</accession>
<keyword evidence="9" id="KW-0238">DNA-binding</keyword>
<evidence type="ECO:0000256" key="10">
    <source>
        <dbReference type="ARBA" id="ARBA00023163"/>
    </source>
</evidence>
<dbReference type="EMBL" id="KV876479">
    <property type="protein sequence ID" value="RZR74970.1"/>
    <property type="molecule type" value="Genomic_DNA"/>
</dbReference>
<dbReference type="InterPro" id="IPR006592">
    <property type="entry name" value="RNA_pol_N"/>
</dbReference>
<comment type="function">
    <text evidence="12">DNA-dependent RNA polymerase catalyzes the transcription of DNA into RNA using the four ribonucleoside triphosphates as substrates.</text>
</comment>
<keyword evidence="4 12" id="KW-0808">Transferase</keyword>
<evidence type="ECO:0000256" key="1">
    <source>
        <dbReference type="ARBA" id="ARBA00004123"/>
    </source>
</evidence>
<dbReference type="AlphaFoldDB" id="A0A445ML13"/>
<evidence type="ECO:0000256" key="7">
    <source>
        <dbReference type="ARBA" id="ARBA00022833"/>
    </source>
</evidence>
<keyword evidence="3 12" id="KW-0240">DNA-directed RNA polymerase</keyword>
<comment type="subcellular location">
    <subcellularLocation>
        <location evidence="1">Nucleus</location>
    </subcellularLocation>
</comment>
<dbReference type="Gene3D" id="6.10.250.2940">
    <property type="match status" value="1"/>
</dbReference>
<dbReference type="InterPro" id="IPR007083">
    <property type="entry name" value="RNA_pol_Rpb1_4"/>
</dbReference>
<dbReference type="FunFam" id="4.10.860.120:FF:000003">
    <property type="entry name" value="DNA-directed RNA polymerase subunit"/>
    <property type="match status" value="1"/>
</dbReference>
<dbReference type="SMART" id="SM00663">
    <property type="entry name" value="RPOLA_N"/>
    <property type="match status" value="1"/>
</dbReference>
<sequence>MDTRFPFSPAEVAKVRVVQFGILSPDEIVIPTIPSCFLSHSSIEHGETMERGKPKPAGLSDPRLGTIDRKMKCETCMANMAECPGHFGHLELAKPMFHIGFLKTVLAIMRCVCFNCSKILADEATQRSGRPIKSICSRLKAKEGRIRGNLMGKRVDFSARTVITPDPTINIDELGVPWSIALNLTYPETVTPYNIERCFASQVLNKARDDAGSSAQKSLSESNNLKAMVTAGSKGSFINISQMTACVGQQNVEGKRIPFGFTDRTLPHFTKDDYGPESRGFVENSYLRGLTPQEFFFHAMGGREGLIDTAVKTSETGYIQR</sequence>
<dbReference type="InterPro" id="IPR038120">
    <property type="entry name" value="Rpb1_funnel_sf"/>
</dbReference>
<dbReference type="Pfam" id="PF04998">
    <property type="entry name" value="RNA_pol_Rpb1_5"/>
    <property type="match status" value="1"/>
</dbReference>
<reference evidence="14" key="1">
    <citation type="journal article" date="2018" name="Data Brief">
        <title>Genome sequence data from 17 accessions of Ensete ventricosum, a staple food crop for millions in Ethiopia.</title>
        <authorList>
            <person name="Yemataw Z."/>
            <person name="Muzemil S."/>
            <person name="Ambachew D."/>
            <person name="Tripathi L."/>
            <person name="Tesfaye K."/>
            <person name="Chala A."/>
            <person name="Farbos A."/>
            <person name="O'Neill P."/>
            <person name="Moore K."/>
            <person name="Grant M."/>
            <person name="Studholme D.J."/>
        </authorList>
    </citation>
    <scope>NUCLEOTIDE SEQUENCE [LARGE SCALE GENOMIC DNA]</scope>
    <source>
        <tissue evidence="14">Leaf</tissue>
    </source>
</reference>
<keyword evidence="6" id="KW-0479">Metal-binding</keyword>
<evidence type="ECO:0000256" key="6">
    <source>
        <dbReference type="ARBA" id="ARBA00022723"/>
    </source>
</evidence>
<dbReference type="GO" id="GO:0003899">
    <property type="term" value="F:DNA-directed RNA polymerase activity"/>
    <property type="evidence" value="ECO:0007669"/>
    <property type="project" value="UniProtKB-EC"/>
</dbReference>
<keyword evidence="7" id="KW-0862">Zinc</keyword>
<evidence type="ECO:0000256" key="5">
    <source>
        <dbReference type="ARBA" id="ARBA00022695"/>
    </source>
</evidence>
<keyword evidence="8" id="KW-0460">Magnesium</keyword>
<dbReference type="SUPFAM" id="SSF64484">
    <property type="entry name" value="beta and beta-prime subunits of DNA dependent RNA-polymerase"/>
    <property type="match status" value="1"/>
</dbReference>
<dbReference type="GO" id="GO:0003677">
    <property type="term" value="F:DNA binding"/>
    <property type="evidence" value="ECO:0007669"/>
    <property type="project" value="UniProtKB-KW"/>
</dbReference>
<comment type="similarity">
    <text evidence="2 12">Belongs to the RNA polymerase beta' chain family.</text>
</comment>